<reference evidence="2 3" key="1">
    <citation type="submission" date="2018-11" db="EMBL/GenBank/DDBJ databases">
        <title>Proposal to divide the Flavobacteriaceae and reorganize its genera based on Amino Acid Identity values calculated from whole genome sequences.</title>
        <authorList>
            <person name="Nicholson A.C."/>
            <person name="Gulvik C.A."/>
            <person name="Whitney A.M."/>
            <person name="Humrighouse B.W."/>
            <person name="Bell M."/>
            <person name="Holmes B."/>
            <person name="Steigerwalt A.G."/>
            <person name="Villarma A."/>
            <person name="Sheth M."/>
            <person name="Batra D."/>
            <person name="Pryor J."/>
            <person name="Bernardet J.-F."/>
            <person name="Hugo C."/>
            <person name="Kampfer P."/>
            <person name="Newman J."/>
            <person name="McQuiston J.R."/>
        </authorList>
    </citation>
    <scope>NUCLEOTIDE SEQUENCE [LARGE SCALE GENOMIC DNA]</scope>
    <source>
        <strain evidence="2 3">G0041</strain>
    </source>
</reference>
<feature type="transmembrane region" description="Helical" evidence="1">
    <location>
        <begin position="7"/>
        <end position="26"/>
    </location>
</feature>
<organism evidence="2 3">
    <name type="scientific">Chryseobacterium nakagawai</name>
    <dbReference type="NCBI Taxonomy" id="1241982"/>
    <lineage>
        <taxon>Bacteria</taxon>
        <taxon>Pseudomonadati</taxon>
        <taxon>Bacteroidota</taxon>
        <taxon>Flavobacteriia</taxon>
        <taxon>Flavobacteriales</taxon>
        <taxon>Weeksellaceae</taxon>
        <taxon>Chryseobacterium group</taxon>
        <taxon>Chryseobacterium</taxon>
    </lineage>
</organism>
<sequence>MNKKLIWINLIIALLLVVAYIFNSYIINDPMMFDLPYIIKESRLEYLAVIFAFAALFSYLISSLNFKKLNFKAKFLRVFPVTNGLVLLFFAYLSASDFLKIQKVISQREYEYLQQAEKGIKNDKVILEYAGGLSVLTQDSQTIHHIDSIRKKYGITYRNTGCIIDPIDNKAQNKYAEIVTLYLEKRNGKNWQDNMQKEIDQLKQPHGE</sequence>
<gene>
    <name evidence="2" type="ORF">EG343_19505</name>
</gene>
<keyword evidence="1" id="KW-0812">Transmembrane</keyword>
<keyword evidence="1" id="KW-1133">Transmembrane helix</keyword>
<dbReference type="AlphaFoldDB" id="A0AAD1DT65"/>
<feature type="transmembrane region" description="Helical" evidence="1">
    <location>
        <begin position="46"/>
        <end position="66"/>
    </location>
</feature>
<protein>
    <submittedName>
        <fullName evidence="2">Uncharacterized protein</fullName>
    </submittedName>
</protein>
<proteinExistence type="predicted"/>
<evidence type="ECO:0000313" key="2">
    <source>
        <dbReference type="EMBL" id="AZA92629.1"/>
    </source>
</evidence>
<dbReference type="EMBL" id="CP033923">
    <property type="protein sequence ID" value="AZA92629.1"/>
    <property type="molecule type" value="Genomic_DNA"/>
</dbReference>
<accession>A0AAD1DT65</accession>
<keyword evidence="3" id="KW-1185">Reference proteome</keyword>
<dbReference type="KEGG" id="cnk:EG343_19505"/>
<dbReference type="Proteomes" id="UP000278288">
    <property type="component" value="Chromosome"/>
</dbReference>
<keyword evidence="1" id="KW-0472">Membrane</keyword>
<evidence type="ECO:0000313" key="3">
    <source>
        <dbReference type="Proteomes" id="UP000278288"/>
    </source>
</evidence>
<name>A0AAD1DT65_CHRNA</name>
<dbReference type="RefSeq" id="WP_123859324.1">
    <property type="nucleotide sequence ID" value="NZ_CP033923.1"/>
</dbReference>
<evidence type="ECO:0000256" key="1">
    <source>
        <dbReference type="SAM" id="Phobius"/>
    </source>
</evidence>
<feature type="transmembrane region" description="Helical" evidence="1">
    <location>
        <begin position="78"/>
        <end position="95"/>
    </location>
</feature>